<organism evidence="2 3">
    <name type="scientific">Allokutzneria multivorans</name>
    <dbReference type="NCBI Taxonomy" id="1142134"/>
    <lineage>
        <taxon>Bacteria</taxon>
        <taxon>Bacillati</taxon>
        <taxon>Actinomycetota</taxon>
        <taxon>Actinomycetes</taxon>
        <taxon>Pseudonocardiales</taxon>
        <taxon>Pseudonocardiaceae</taxon>
        <taxon>Allokutzneria</taxon>
    </lineage>
</organism>
<dbReference type="Gene3D" id="2.60.40.1120">
    <property type="entry name" value="Carboxypeptidase-like, regulatory domain"/>
    <property type="match status" value="2"/>
</dbReference>
<feature type="signal peptide" evidence="1">
    <location>
        <begin position="1"/>
        <end position="24"/>
    </location>
</feature>
<feature type="chain" id="PRO_5046062085" description="Alpha-amylase" evidence="1">
    <location>
        <begin position="25"/>
        <end position="588"/>
    </location>
</feature>
<dbReference type="SUPFAM" id="SSF49452">
    <property type="entry name" value="Starch-binding domain-like"/>
    <property type="match status" value="1"/>
</dbReference>
<dbReference type="InterPro" id="IPR013784">
    <property type="entry name" value="Carb-bd-like_fold"/>
</dbReference>
<name>A0ABP7R1M8_9PSEU</name>
<keyword evidence="1" id="KW-0732">Signal</keyword>
<dbReference type="InterPro" id="IPR008969">
    <property type="entry name" value="CarboxyPept-like_regulatory"/>
</dbReference>
<accession>A0ABP7R1M8</accession>
<gene>
    <name evidence="2" type="ORF">GCM10022247_07510</name>
</gene>
<evidence type="ECO:0000256" key="1">
    <source>
        <dbReference type="SAM" id="SignalP"/>
    </source>
</evidence>
<comment type="caution">
    <text evidence="2">The sequence shown here is derived from an EMBL/GenBank/DDBJ whole genome shotgun (WGS) entry which is preliminary data.</text>
</comment>
<dbReference type="EMBL" id="BAABAL010000004">
    <property type="protein sequence ID" value="GAA3991139.1"/>
    <property type="molecule type" value="Genomic_DNA"/>
</dbReference>
<dbReference type="RefSeq" id="WP_344871072.1">
    <property type="nucleotide sequence ID" value="NZ_BAABAL010000004.1"/>
</dbReference>
<keyword evidence="3" id="KW-1185">Reference proteome</keyword>
<proteinExistence type="predicted"/>
<protein>
    <recommendedName>
        <fullName evidence="4">Alpha-amylase</fullName>
    </recommendedName>
</protein>
<dbReference type="Pfam" id="PF13620">
    <property type="entry name" value="CarboxypepD_reg"/>
    <property type="match status" value="2"/>
</dbReference>
<sequence length="588" mass="62574">MKRLLLVAACVPLIAAVTAFPATAKPAAGPVDGVVTAAATGQPVAGACVTVFTLELAEVRSACADAQGRYSVPNISYGNYKVRASATGFSEMWAYNTGSALAADVLDLPHALNFALRQGNATVRGKITDAGAAAKDASVSITDENQRWRSTVKTGADGTYAFTGLTADKYKLTVIHGDRSQWVRQKSSFFEADTFDVADGTTTVVDEAILAYGAVKFTAVDEVTGAPVRDACAALYAGGPPDRRECSSGDGTMLFTRLPANGYYTASVWDAAGTHYTVSDLRPSVTAGQTTELRVTMKPGAAFRTTVVDSRTQAPLTGVCVEPHAVPVEGVVDRDYSWYCTDDSGSLIIGPLEPNTYQFYVKPNDKNYGQQWVGARGGTGDLREAHKGIGKLRETTVLPQIQVDPAGTITGTVADNTGAKLGACTFPYAADGRIGFRFLENCTNDKGQYTIRGLGPYSWPLEFLHHKGNFATQWSGGAADRFGATPVTVRPGATTVADATLVPAGRVTGRALDRNGRPVFAYVYTYNARTGDIIAWDNTDNDENFEVNSLATQDVKIRYVIKDKSCWYPSPISVTAGQTVKGIDLTEC</sequence>
<reference evidence="3" key="1">
    <citation type="journal article" date="2019" name="Int. J. Syst. Evol. Microbiol.">
        <title>The Global Catalogue of Microorganisms (GCM) 10K type strain sequencing project: providing services to taxonomists for standard genome sequencing and annotation.</title>
        <authorList>
            <consortium name="The Broad Institute Genomics Platform"/>
            <consortium name="The Broad Institute Genome Sequencing Center for Infectious Disease"/>
            <person name="Wu L."/>
            <person name="Ma J."/>
        </authorList>
    </citation>
    <scope>NUCLEOTIDE SEQUENCE [LARGE SCALE GENOMIC DNA]</scope>
    <source>
        <strain evidence="3">JCM 17342</strain>
    </source>
</reference>
<evidence type="ECO:0008006" key="4">
    <source>
        <dbReference type="Google" id="ProtNLM"/>
    </source>
</evidence>
<evidence type="ECO:0000313" key="2">
    <source>
        <dbReference type="EMBL" id="GAA3991139.1"/>
    </source>
</evidence>
<dbReference type="Proteomes" id="UP001501747">
    <property type="component" value="Unassembled WGS sequence"/>
</dbReference>
<evidence type="ECO:0000313" key="3">
    <source>
        <dbReference type="Proteomes" id="UP001501747"/>
    </source>
</evidence>
<dbReference type="SUPFAM" id="SSF49464">
    <property type="entry name" value="Carboxypeptidase regulatory domain-like"/>
    <property type="match status" value="1"/>
</dbReference>